<evidence type="ECO:0000313" key="3">
    <source>
        <dbReference type="Proteomes" id="UP001178507"/>
    </source>
</evidence>
<organism evidence="2 3">
    <name type="scientific">Effrenium voratum</name>
    <dbReference type="NCBI Taxonomy" id="2562239"/>
    <lineage>
        <taxon>Eukaryota</taxon>
        <taxon>Sar</taxon>
        <taxon>Alveolata</taxon>
        <taxon>Dinophyceae</taxon>
        <taxon>Suessiales</taxon>
        <taxon>Symbiodiniaceae</taxon>
        <taxon>Effrenium</taxon>
    </lineage>
</organism>
<dbReference type="Proteomes" id="UP001178507">
    <property type="component" value="Unassembled WGS sequence"/>
</dbReference>
<keyword evidence="3" id="KW-1185">Reference proteome</keyword>
<comment type="caution">
    <text evidence="2">The sequence shown here is derived from an EMBL/GenBank/DDBJ whole genome shotgun (WGS) entry which is preliminary data.</text>
</comment>
<keyword evidence="1" id="KW-0472">Membrane</keyword>
<dbReference type="AlphaFoldDB" id="A0AA36J2L7"/>
<gene>
    <name evidence="2" type="ORF">EVOR1521_LOCUS21377</name>
</gene>
<keyword evidence="1" id="KW-0812">Transmembrane</keyword>
<keyword evidence="1" id="KW-1133">Transmembrane helix</keyword>
<reference evidence="2" key="1">
    <citation type="submission" date="2023-08" db="EMBL/GenBank/DDBJ databases">
        <authorList>
            <person name="Chen Y."/>
            <person name="Shah S."/>
            <person name="Dougan E. K."/>
            <person name="Thang M."/>
            <person name="Chan C."/>
        </authorList>
    </citation>
    <scope>NUCLEOTIDE SEQUENCE</scope>
</reference>
<evidence type="ECO:0000313" key="2">
    <source>
        <dbReference type="EMBL" id="CAJ1397336.1"/>
    </source>
</evidence>
<sequence length="105" mass="12215">MYQLCEMVYFEIPFKDRRFRHAEPNPCTCTSTFPKSGVFAFDLLYLFFVFFWVLKMNKKGCELCPPARGFLQGLVHEADPGVSRAMKPDMDLGVFAAWLLFFLAR</sequence>
<name>A0AA36J2L7_9DINO</name>
<evidence type="ECO:0000256" key="1">
    <source>
        <dbReference type="SAM" id="Phobius"/>
    </source>
</evidence>
<proteinExistence type="predicted"/>
<protein>
    <submittedName>
        <fullName evidence="2">Uncharacterized protein</fullName>
    </submittedName>
</protein>
<accession>A0AA36J2L7</accession>
<feature type="transmembrane region" description="Helical" evidence="1">
    <location>
        <begin position="36"/>
        <end position="54"/>
    </location>
</feature>
<dbReference type="EMBL" id="CAUJNA010003263">
    <property type="protein sequence ID" value="CAJ1397336.1"/>
    <property type="molecule type" value="Genomic_DNA"/>
</dbReference>